<evidence type="ECO:0000256" key="5">
    <source>
        <dbReference type="ARBA" id="ARBA00022946"/>
    </source>
</evidence>
<accession>A0ABP1F2B8</accession>
<protein>
    <recommendedName>
        <fullName evidence="9">glutaryl-CoA dehydrogenase (ETF)</fullName>
        <ecNumber evidence="9">1.3.8.6</ecNumber>
    </recommendedName>
</protein>
<organism evidence="15 16">
    <name type="scientific">Tenacibaculum polynesiense</name>
    <dbReference type="NCBI Taxonomy" id="3137857"/>
    <lineage>
        <taxon>Bacteria</taxon>
        <taxon>Pseudomonadati</taxon>
        <taxon>Bacteroidota</taxon>
        <taxon>Flavobacteriia</taxon>
        <taxon>Flavobacteriales</taxon>
        <taxon>Flavobacteriaceae</taxon>
        <taxon>Tenacibaculum</taxon>
    </lineage>
</organism>
<dbReference type="PANTHER" id="PTHR42807:SF1">
    <property type="entry name" value="GLUTARYL-COA DEHYDROGENASE, MITOCHONDRIAL"/>
    <property type="match status" value="1"/>
</dbReference>
<dbReference type="Proteomes" id="UP001497527">
    <property type="component" value="Unassembled WGS sequence"/>
</dbReference>
<evidence type="ECO:0000256" key="10">
    <source>
        <dbReference type="ARBA" id="ARBA00049493"/>
    </source>
</evidence>
<dbReference type="InterPro" id="IPR036250">
    <property type="entry name" value="AcylCo_DH-like_C"/>
</dbReference>
<evidence type="ECO:0000256" key="3">
    <source>
        <dbReference type="ARBA" id="ARBA00022630"/>
    </source>
</evidence>
<dbReference type="Pfam" id="PF00441">
    <property type="entry name" value="Acyl-CoA_dh_1"/>
    <property type="match status" value="1"/>
</dbReference>
<feature type="domain" description="Acyl-CoA dehydrogenase/oxidase N-terminal" evidence="14">
    <location>
        <begin position="17"/>
        <end position="129"/>
    </location>
</feature>
<evidence type="ECO:0000259" key="13">
    <source>
        <dbReference type="Pfam" id="PF02770"/>
    </source>
</evidence>
<evidence type="ECO:0000256" key="1">
    <source>
        <dbReference type="ARBA" id="ARBA00001974"/>
    </source>
</evidence>
<dbReference type="Gene3D" id="1.10.540.10">
    <property type="entry name" value="Acyl-CoA dehydrogenase/oxidase, N-terminal domain"/>
    <property type="match status" value="1"/>
</dbReference>
<evidence type="ECO:0000259" key="12">
    <source>
        <dbReference type="Pfam" id="PF00441"/>
    </source>
</evidence>
<comment type="catalytic activity">
    <reaction evidence="10">
        <text>glutaryl-CoA + oxidized [electron-transfer flavoprotein] + 2 H(+) = (2E)-butenoyl-CoA + reduced [electron-transfer flavoprotein] + CO2</text>
        <dbReference type="Rhea" id="RHEA:13389"/>
        <dbReference type="Rhea" id="RHEA-COMP:10685"/>
        <dbReference type="Rhea" id="RHEA-COMP:10686"/>
        <dbReference type="ChEBI" id="CHEBI:15378"/>
        <dbReference type="ChEBI" id="CHEBI:16526"/>
        <dbReference type="ChEBI" id="CHEBI:57332"/>
        <dbReference type="ChEBI" id="CHEBI:57378"/>
        <dbReference type="ChEBI" id="CHEBI:57692"/>
        <dbReference type="ChEBI" id="CHEBI:58307"/>
        <dbReference type="EC" id="1.3.8.6"/>
    </reaction>
</comment>
<dbReference type="InterPro" id="IPR013786">
    <property type="entry name" value="AcylCoA_DH/ox_N"/>
</dbReference>
<dbReference type="InterPro" id="IPR046373">
    <property type="entry name" value="Acyl-CoA_Oxase/DH_mid-dom_sf"/>
</dbReference>
<dbReference type="InterPro" id="IPR006091">
    <property type="entry name" value="Acyl-CoA_Oxase/DH_mid-dom"/>
</dbReference>
<dbReference type="PROSITE" id="PS00073">
    <property type="entry name" value="ACYL_COA_DH_2"/>
    <property type="match status" value="1"/>
</dbReference>
<dbReference type="PANTHER" id="PTHR42807">
    <property type="entry name" value="GLUTARYL-COA DEHYDROGENASE, MITOCHONDRIAL"/>
    <property type="match status" value="1"/>
</dbReference>
<evidence type="ECO:0000259" key="14">
    <source>
        <dbReference type="Pfam" id="PF02771"/>
    </source>
</evidence>
<dbReference type="SUPFAM" id="SSF56645">
    <property type="entry name" value="Acyl-CoA dehydrogenase NM domain-like"/>
    <property type="match status" value="1"/>
</dbReference>
<proteinExistence type="inferred from homology"/>
<dbReference type="Pfam" id="PF02771">
    <property type="entry name" value="Acyl-CoA_dh_N"/>
    <property type="match status" value="1"/>
</dbReference>
<dbReference type="InterPro" id="IPR006089">
    <property type="entry name" value="Acyl-CoA_DH_CS"/>
</dbReference>
<dbReference type="GO" id="GO:0004361">
    <property type="term" value="F:glutaryl-CoA dehydrogenase activity"/>
    <property type="evidence" value="ECO:0007669"/>
    <property type="project" value="UniProtKB-EC"/>
</dbReference>
<dbReference type="InterPro" id="IPR009075">
    <property type="entry name" value="AcylCo_DH/oxidase_C"/>
</dbReference>
<gene>
    <name evidence="15" type="ORF">T190423A01A_50062</name>
</gene>
<comment type="pathway">
    <text evidence="8">Amino-acid metabolism; tryptophan metabolism.</text>
</comment>
<evidence type="ECO:0000256" key="6">
    <source>
        <dbReference type="ARBA" id="ARBA00023002"/>
    </source>
</evidence>
<comment type="pathway">
    <text evidence="7">Amino-acid metabolism; lysine degradation.</text>
</comment>
<keyword evidence="3 11" id="KW-0285">Flavoprotein</keyword>
<comment type="cofactor">
    <cofactor evidence="1 11">
        <name>FAD</name>
        <dbReference type="ChEBI" id="CHEBI:57692"/>
    </cofactor>
</comment>
<evidence type="ECO:0000256" key="8">
    <source>
        <dbReference type="ARBA" id="ARBA00037927"/>
    </source>
</evidence>
<sequence length="390" mass="43303">MDLFQAPDYYNIDDLLTEEHKLVRDASREWVKREVSPIIEDYAQRAEFPTQIIGGLAEIGAFGPYIPEEYGGAGLDQISYGLIMQEIERGDSGVRSTASVQSSLVMYPIYKYGTEEQRKKYLPKLASGEWMGCFGLTEPNHGSNPGGMETKFKDMGDHYLLNGAKMWISNAPFAQVAVVWAKNEEGRIHGLIVERGMEGFSTPETHNKWSLRASSTGELIFDNVKVPKENLLPNKSGLGAPLGCLDSARYGIAWGAIGAAMDCYDTALRYSKERTQFGKPIGQFQLQQKKLAEMITEITKAQLLAWRLGVLRNEGRATSAQISMAKRNNVEMAINIAREARQMLGGMGISGEYSIMRHSMNLESVITYEGTHDIHLLITGLDVTGLNAFK</sequence>
<name>A0ABP1F2B8_9FLAO</name>
<dbReference type="EMBL" id="CAXJIO010000014">
    <property type="protein sequence ID" value="CAL2103814.1"/>
    <property type="molecule type" value="Genomic_DNA"/>
</dbReference>
<keyword evidence="16" id="KW-1185">Reference proteome</keyword>
<dbReference type="Pfam" id="PF02770">
    <property type="entry name" value="Acyl-CoA_dh_M"/>
    <property type="match status" value="1"/>
</dbReference>
<evidence type="ECO:0000256" key="11">
    <source>
        <dbReference type="RuleBase" id="RU362125"/>
    </source>
</evidence>
<dbReference type="Gene3D" id="2.40.110.10">
    <property type="entry name" value="Butyryl-CoA Dehydrogenase, subunit A, domain 2"/>
    <property type="match status" value="1"/>
</dbReference>
<evidence type="ECO:0000256" key="7">
    <source>
        <dbReference type="ARBA" id="ARBA00037899"/>
    </source>
</evidence>
<dbReference type="Gene3D" id="1.20.140.10">
    <property type="entry name" value="Butyryl-CoA Dehydrogenase, subunit A, domain 3"/>
    <property type="match status" value="1"/>
</dbReference>
<dbReference type="InterPro" id="IPR052033">
    <property type="entry name" value="Glutaryl-CoA_DH_mitochondrial"/>
</dbReference>
<dbReference type="RefSeq" id="WP_348718240.1">
    <property type="nucleotide sequence ID" value="NZ_CAXJIO010000014.1"/>
</dbReference>
<dbReference type="SUPFAM" id="SSF47203">
    <property type="entry name" value="Acyl-CoA dehydrogenase C-terminal domain-like"/>
    <property type="match status" value="1"/>
</dbReference>
<keyword evidence="4 11" id="KW-0274">FAD</keyword>
<evidence type="ECO:0000256" key="4">
    <source>
        <dbReference type="ARBA" id="ARBA00022827"/>
    </source>
</evidence>
<evidence type="ECO:0000313" key="16">
    <source>
        <dbReference type="Proteomes" id="UP001497527"/>
    </source>
</evidence>
<evidence type="ECO:0000256" key="2">
    <source>
        <dbReference type="ARBA" id="ARBA00009347"/>
    </source>
</evidence>
<dbReference type="InterPro" id="IPR009100">
    <property type="entry name" value="AcylCoA_DH/oxidase_NM_dom_sf"/>
</dbReference>
<feature type="domain" description="Acyl-CoA oxidase/dehydrogenase middle" evidence="13">
    <location>
        <begin position="133"/>
        <end position="224"/>
    </location>
</feature>
<keyword evidence="6 11" id="KW-0560">Oxidoreductase</keyword>
<evidence type="ECO:0000256" key="9">
    <source>
        <dbReference type="ARBA" id="ARBA00039033"/>
    </source>
</evidence>
<dbReference type="EC" id="1.3.8.6" evidence="9"/>
<reference evidence="15 16" key="1">
    <citation type="submission" date="2024-05" db="EMBL/GenBank/DDBJ databases">
        <authorList>
            <person name="Duchaud E."/>
        </authorList>
    </citation>
    <scope>NUCLEOTIDE SEQUENCE [LARGE SCALE GENOMIC DNA]</scope>
    <source>
        <strain evidence="15">Ena-SAMPLE-TAB-13-05-2024-13:56:06:370-140308</strain>
    </source>
</reference>
<keyword evidence="5" id="KW-0809">Transit peptide</keyword>
<comment type="similarity">
    <text evidence="2 11">Belongs to the acyl-CoA dehydrogenase family.</text>
</comment>
<comment type="caution">
    <text evidence="15">The sequence shown here is derived from an EMBL/GenBank/DDBJ whole genome shotgun (WGS) entry which is preliminary data.</text>
</comment>
<dbReference type="InterPro" id="IPR037069">
    <property type="entry name" value="AcylCoA_DH/ox_N_sf"/>
</dbReference>
<feature type="domain" description="Acyl-CoA dehydrogenase/oxidase C-terminal" evidence="12">
    <location>
        <begin position="236"/>
        <end position="378"/>
    </location>
</feature>
<evidence type="ECO:0000313" key="15">
    <source>
        <dbReference type="EMBL" id="CAL2103814.1"/>
    </source>
</evidence>